<evidence type="ECO:0000313" key="2">
    <source>
        <dbReference type="Proteomes" id="UP000275232"/>
    </source>
</evidence>
<keyword evidence="2" id="KW-1185">Reference proteome</keyword>
<dbReference type="OrthoDB" id="7409816at2"/>
<sequence>MSRRFSRLAALFALLLGGCETIIKNRVETALVDAGLPSGMANCMSEIWADDLSVSQIKGISDFADAVKDEGGRSPSAG</sequence>
<reference evidence="1 2" key="1">
    <citation type="submission" date="2018-11" db="EMBL/GenBank/DDBJ databases">
        <title>Erythrobacter spongiae sp. nov., isolated from a marine sponge.</title>
        <authorList>
            <person name="Zhuang L."/>
            <person name="Luo L."/>
        </authorList>
    </citation>
    <scope>NUCLEOTIDE SEQUENCE [LARGE SCALE GENOMIC DNA]</scope>
    <source>
        <strain evidence="1 2">HN-E23</strain>
    </source>
</reference>
<dbReference type="EMBL" id="RPFZ01000001">
    <property type="protein sequence ID" value="RPF71824.1"/>
    <property type="molecule type" value="Genomic_DNA"/>
</dbReference>
<dbReference type="AlphaFoldDB" id="A0A3N5CRU5"/>
<proteinExistence type="predicted"/>
<accession>A0A3N5CRU5</accession>
<protein>
    <recommendedName>
        <fullName evidence="3">Lipoprotein</fullName>
    </recommendedName>
</protein>
<organism evidence="1 2">
    <name type="scientific">Aurantiacibacter spongiae</name>
    <dbReference type="NCBI Taxonomy" id="2488860"/>
    <lineage>
        <taxon>Bacteria</taxon>
        <taxon>Pseudomonadati</taxon>
        <taxon>Pseudomonadota</taxon>
        <taxon>Alphaproteobacteria</taxon>
        <taxon>Sphingomonadales</taxon>
        <taxon>Erythrobacteraceae</taxon>
        <taxon>Aurantiacibacter</taxon>
    </lineage>
</organism>
<dbReference type="RefSeq" id="WP_123880625.1">
    <property type="nucleotide sequence ID" value="NZ_RPFZ01000001.1"/>
</dbReference>
<gene>
    <name evidence="1" type="ORF">EG799_09485</name>
</gene>
<comment type="caution">
    <text evidence="1">The sequence shown here is derived from an EMBL/GenBank/DDBJ whole genome shotgun (WGS) entry which is preliminary data.</text>
</comment>
<dbReference type="Proteomes" id="UP000275232">
    <property type="component" value="Unassembled WGS sequence"/>
</dbReference>
<evidence type="ECO:0000313" key="1">
    <source>
        <dbReference type="EMBL" id="RPF71824.1"/>
    </source>
</evidence>
<name>A0A3N5CRU5_9SPHN</name>
<dbReference type="PROSITE" id="PS51257">
    <property type="entry name" value="PROKAR_LIPOPROTEIN"/>
    <property type="match status" value="1"/>
</dbReference>
<evidence type="ECO:0008006" key="3">
    <source>
        <dbReference type="Google" id="ProtNLM"/>
    </source>
</evidence>